<gene>
    <name evidence="1" type="ORF">GCM10009858_46830</name>
</gene>
<dbReference type="Proteomes" id="UP001500730">
    <property type="component" value="Unassembled WGS sequence"/>
</dbReference>
<proteinExistence type="predicted"/>
<sequence length="90" mass="9535">MWARCNLIGTHHGRHAGSGVPRWSLDGTRLLVGSFSDLELRPAIVVPDGTDLNVLPVPGLPPTTALMCAAVGSAERCQDPLFIFAMSPQA</sequence>
<protein>
    <submittedName>
        <fullName evidence="1">Uncharacterized protein</fullName>
    </submittedName>
</protein>
<name>A0ABP5ZS30_9MICO</name>
<accession>A0ABP5ZS30</accession>
<evidence type="ECO:0000313" key="1">
    <source>
        <dbReference type="EMBL" id="GAA2503438.1"/>
    </source>
</evidence>
<evidence type="ECO:0000313" key="2">
    <source>
        <dbReference type="Proteomes" id="UP001500730"/>
    </source>
</evidence>
<keyword evidence="2" id="KW-1185">Reference proteome</keyword>
<dbReference type="EMBL" id="BAAARE010000046">
    <property type="protein sequence ID" value="GAA2503438.1"/>
    <property type="molecule type" value="Genomic_DNA"/>
</dbReference>
<reference evidence="2" key="1">
    <citation type="journal article" date="2019" name="Int. J. Syst. Evol. Microbiol.">
        <title>The Global Catalogue of Microorganisms (GCM) 10K type strain sequencing project: providing services to taxonomists for standard genome sequencing and annotation.</title>
        <authorList>
            <consortium name="The Broad Institute Genomics Platform"/>
            <consortium name="The Broad Institute Genome Sequencing Center for Infectious Disease"/>
            <person name="Wu L."/>
            <person name="Ma J."/>
        </authorList>
    </citation>
    <scope>NUCLEOTIDE SEQUENCE [LARGE SCALE GENOMIC DNA]</scope>
    <source>
        <strain evidence="2">JCM 16259</strain>
    </source>
</reference>
<comment type="caution">
    <text evidence="1">The sequence shown here is derived from an EMBL/GenBank/DDBJ whole genome shotgun (WGS) entry which is preliminary data.</text>
</comment>
<organism evidence="1 2">
    <name type="scientific">Terrabacter carboxydivorans</name>
    <dbReference type="NCBI Taxonomy" id="619730"/>
    <lineage>
        <taxon>Bacteria</taxon>
        <taxon>Bacillati</taxon>
        <taxon>Actinomycetota</taxon>
        <taxon>Actinomycetes</taxon>
        <taxon>Micrococcales</taxon>
        <taxon>Intrasporangiaceae</taxon>
        <taxon>Terrabacter</taxon>
    </lineage>
</organism>